<sequence length="117" mass="13606">MIIAGKERVVKKIKFDILWSETFYSCTSRTVNGWCIGDVSGLGIYRSKNTLNSWHVTHLASGKRIDRFGFLTRKDAIVYVLRLKEVPWELNSDDVVEWLSSHEHLRKIVIQSRDRAL</sequence>
<name>A0A0F9Q6W0_9ZZZZ</name>
<dbReference type="AlphaFoldDB" id="A0A0F9Q6W0"/>
<reference evidence="1" key="1">
    <citation type="journal article" date="2015" name="Nature">
        <title>Complex archaea that bridge the gap between prokaryotes and eukaryotes.</title>
        <authorList>
            <person name="Spang A."/>
            <person name="Saw J.H."/>
            <person name="Jorgensen S.L."/>
            <person name="Zaremba-Niedzwiedzka K."/>
            <person name="Martijn J."/>
            <person name="Lind A.E."/>
            <person name="van Eijk R."/>
            <person name="Schleper C."/>
            <person name="Guy L."/>
            <person name="Ettema T.J."/>
        </authorList>
    </citation>
    <scope>NUCLEOTIDE SEQUENCE</scope>
</reference>
<proteinExistence type="predicted"/>
<gene>
    <name evidence="1" type="ORF">LCGC14_0810980</name>
</gene>
<protein>
    <submittedName>
        <fullName evidence="1">Uncharacterized protein</fullName>
    </submittedName>
</protein>
<comment type="caution">
    <text evidence="1">The sequence shown here is derived from an EMBL/GenBank/DDBJ whole genome shotgun (WGS) entry which is preliminary data.</text>
</comment>
<evidence type="ECO:0000313" key="1">
    <source>
        <dbReference type="EMBL" id="KKN32712.1"/>
    </source>
</evidence>
<dbReference type="EMBL" id="LAZR01002232">
    <property type="protein sequence ID" value="KKN32712.1"/>
    <property type="molecule type" value="Genomic_DNA"/>
</dbReference>
<organism evidence="1">
    <name type="scientific">marine sediment metagenome</name>
    <dbReference type="NCBI Taxonomy" id="412755"/>
    <lineage>
        <taxon>unclassified sequences</taxon>
        <taxon>metagenomes</taxon>
        <taxon>ecological metagenomes</taxon>
    </lineage>
</organism>
<accession>A0A0F9Q6W0</accession>